<dbReference type="AlphaFoldDB" id="A0A6B9XY04"/>
<dbReference type="EMBL" id="MK697706">
    <property type="protein sequence ID" value="QHR92844.1"/>
    <property type="molecule type" value="Genomic_DNA"/>
</dbReference>
<sequence>MVYHHLIRCSGGRELLHHGLAYEQRSEQQGLPTRVGVAEETGIPIYDLFDYSSLACTRQQGLEQQGRTQPTTTTLAFVSCTFIGRVGNNHIGFCIFLERRVGFVFTSLVNQGSKETMP</sequence>
<protein>
    <submittedName>
        <fullName evidence="1">Uncharacterized protein</fullName>
    </submittedName>
</protein>
<organism evidence="1">
    <name type="scientific">Picea sitchensis</name>
    <name type="common">Sitka spruce</name>
    <name type="synonym">Pinus sitchensis</name>
    <dbReference type="NCBI Taxonomy" id="3332"/>
    <lineage>
        <taxon>Eukaryota</taxon>
        <taxon>Viridiplantae</taxon>
        <taxon>Streptophyta</taxon>
        <taxon>Embryophyta</taxon>
        <taxon>Tracheophyta</taxon>
        <taxon>Spermatophyta</taxon>
        <taxon>Pinopsida</taxon>
        <taxon>Pinidae</taxon>
        <taxon>Conifers I</taxon>
        <taxon>Pinales</taxon>
        <taxon>Pinaceae</taxon>
        <taxon>Picea</taxon>
    </lineage>
</organism>
<reference evidence="1" key="1">
    <citation type="submission" date="2019-03" db="EMBL/GenBank/DDBJ databases">
        <title>Largest Complete Mitochondrial Genome of a Gymnosperm, Sitka Spruce (Picea sitchensis), Indicates Complex Physical Structure.</title>
        <authorList>
            <person name="Jackman S.D."/>
            <person name="Coombe L."/>
            <person name="Warren R."/>
            <person name="Kirk H."/>
            <person name="Trinh E."/>
            <person name="McLeod T."/>
            <person name="Pleasance S."/>
            <person name="Pandoh P."/>
            <person name="Zhao Y."/>
            <person name="Coope R."/>
            <person name="Bousquet J."/>
            <person name="Bohlmann J.C."/>
            <person name="Jones S.J.M."/>
            <person name="Birol I."/>
        </authorList>
    </citation>
    <scope>NUCLEOTIDE SEQUENCE</scope>
    <source>
        <strain evidence="1">Q903</strain>
    </source>
</reference>
<accession>A0A6B9XY04</accession>
<keyword evidence="1" id="KW-0496">Mitochondrion</keyword>
<proteinExistence type="predicted"/>
<geneLocation type="mitochondrion" evidence="1"/>
<name>A0A6B9XY04_PICSI</name>
<evidence type="ECO:0000313" key="1">
    <source>
        <dbReference type="EMBL" id="QHR92844.1"/>
    </source>
</evidence>
<gene>
    <name evidence="1" type="primary">orf06946</name>
    <name evidence="1" type="ORF">Q903MT_gene6892</name>
</gene>